<organism evidence="1 2">
    <name type="scientific">Epichloe bromicola</name>
    <dbReference type="NCBI Taxonomy" id="79588"/>
    <lineage>
        <taxon>Eukaryota</taxon>
        <taxon>Fungi</taxon>
        <taxon>Dikarya</taxon>
        <taxon>Ascomycota</taxon>
        <taxon>Pezizomycotina</taxon>
        <taxon>Sordariomycetes</taxon>
        <taxon>Hypocreomycetidae</taxon>
        <taxon>Hypocreales</taxon>
        <taxon>Clavicipitaceae</taxon>
        <taxon>Epichloe</taxon>
    </lineage>
</organism>
<comment type="caution">
    <text evidence="1">The sequence shown here is derived from an EMBL/GenBank/DDBJ whole genome shotgun (WGS) entry which is preliminary data.</text>
</comment>
<evidence type="ECO:0000313" key="1">
    <source>
        <dbReference type="EMBL" id="GAB0139075.1"/>
    </source>
</evidence>
<evidence type="ECO:0000313" key="2">
    <source>
        <dbReference type="Proteomes" id="UP001562357"/>
    </source>
</evidence>
<proteinExistence type="predicted"/>
<keyword evidence="2" id="KW-1185">Reference proteome</keyword>
<dbReference type="Proteomes" id="UP001562357">
    <property type="component" value="Unassembled WGS sequence"/>
</dbReference>
<dbReference type="EMBL" id="BAAFGZ010000607">
    <property type="protein sequence ID" value="GAB0139075.1"/>
    <property type="molecule type" value="Genomic_DNA"/>
</dbReference>
<sequence length="257" mass="29228">MESIGLKLCNKRIRPTADQLNEFQNLHTRLKATLPNYETGIQRLLAIGTPDEQDVQLADRIRAAKNIPPTTSSTLTTLKRNLVLIFMGPKTFQLDSKQVKTRNRQTEVRCETLRSQHSHVILMWAIALQPSTWKTSVGMTEKTFEFLTKDLGVERLDWIPPQISEIVLSLAAEEPMNTCDFFVSFAENISKVPAEQRPALKRRRTTEIAVYSTESETGDETGTRVTSAITEPQVKQHAANDIPRIQQNRREQFQIPS</sequence>
<name>A0ABQ0D049_9HYPO</name>
<reference evidence="2" key="1">
    <citation type="submission" date="2024-06" db="EMBL/GenBank/DDBJ databases">
        <title>Draft Genome Sequences of Epichloe bromicola Strains Isolated from Elymus ciliaris.</title>
        <authorList>
            <consortium name="Epichloe bromicola genome sequencing consortium"/>
            <person name="Miura A."/>
            <person name="Imano S."/>
            <person name="Ashida A."/>
            <person name="Sato I."/>
            <person name="Chiba S."/>
            <person name="Tanaka A."/>
            <person name="Camagna M."/>
            <person name="Takemoto D."/>
        </authorList>
    </citation>
    <scope>NUCLEOTIDE SEQUENCE [LARGE SCALE GENOMIC DNA]</scope>
    <source>
        <strain evidence="2">DP</strain>
    </source>
</reference>
<gene>
    <name evidence="1" type="primary">g7291</name>
    <name evidence="1" type="ORF">EsDP_00007291</name>
</gene>
<accession>A0ABQ0D049</accession>
<protein>
    <submittedName>
        <fullName evidence="1">Uncharacterized protein</fullName>
    </submittedName>
</protein>